<dbReference type="Proteomes" id="UP000254799">
    <property type="component" value="Unassembled WGS sequence"/>
</dbReference>
<sequence>MLSIPLLLPDGNVFPARYELIFLAAGVILFSLFVGVIALPILLRHIESSDNVQQRKEERLAARGNG</sequence>
<feature type="transmembrane region" description="Helical" evidence="1">
    <location>
        <begin position="20"/>
        <end position="43"/>
    </location>
</feature>
<reference evidence="2 3" key="1">
    <citation type="submission" date="2018-06" db="EMBL/GenBank/DDBJ databases">
        <authorList>
            <consortium name="Pathogen Informatics"/>
            <person name="Doyle S."/>
        </authorList>
    </citation>
    <scope>NUCLEOTIDE SEQUENCE [LARGE SCALE GENOMIC DNA]</scope>
    <source>
        <strain evidence="2 3">NCTC8849</strain>
    </source>
</reference>
<evidence type="ECO:0000313" key="2">
    <source>
        <dbReference type="EMBL" id="STT51905.1"/>
    </source>
</evidence>
<evidence type="ECO:0000313" key="3">
    <source>
        <dbReference type="Proteomes" id="UP000254799"/>
    </source>
</evidence>
<keyword evidence="1" id="KW-0472">Membrane</keyword>
<keyword evidence="1" id="KW-1133">Transmembrane helix</keyword>
<keyword evidence="1" id="KW-0812">Transmembrane</keyword>
<proteinExistence type="predicted"/>
<dbReference type="AlphaFoldDB" id="A0A377WDI8"/>
<accession>A0A377WDI8</accession>
<organism evidence="2 3">
    <name type="scientific">Klebsiella pneumoniae</name>
    <dbReference type="NCBI Taxonomy" id="573"/>
    <lineage>
        <taxon>Bacteria</taxon>
        <taxon>Pseudomonadati</taxon>
        <taxon>Pseudomonadota</taxon>
        <taxon>Gammaproteobacteria</taxon>
        <taxon>Enterobacterales</taxon>
        <taxon>Enterobacteriaceae</taxon>
        <taxon>Klebsiella/Raoultella group</taxon>
        <taxon>Klebsiella</taxon>
        <taxon>Klebsiella pneumoniae complex</taxon>
    </lineage>
</organism>
<gene>
    <name evidence="2" type="primary">nhaK_3</name>
    <name evidence="2" type="ORF">NCTC8849_00420</name>
</gene>
<dbReference type="EMBL" id="UGLC01000002">
    <property type="protein sequence ID" value="STT51905.1"/>
    <property type="molecule type" value="Genomic_DNA"/>
</dbReference>
<protein>
    <submittedName>
        <fullName evidence="2">Na(+)/H(+) exchanger protein</fullName>
    </submittedName>
</protein>
<evidence type="ECO:0000256" key="1">
    <source>
        <dbReference type="SAM" id="Phobius"/>
    </source>
</evidence>
<name>A0A377WDI8_KLEPN</name>